<dbReference type="EMBL" id="JASCZI010121248">
    <property type="protein sequence ID" value="MED6160797.1"/>
    <property type="molecule type" value="Genomic_DNA"/>
</dbReference>
<evidence type="ECO:0000256" key="1">
    <source>
        <dbReference type="ARBA" id="ARBA00004123"/>
    </source>
</evidence>
<keyword evidence="5" id="KW-0539">Nucleus</keyword>
<evidence type="ECO:0000313" key="9">
    <source>
        <dbReference type="Proteomes" id="UP001341840"/>
    </source>
</evidence>
<evidence type="ECO:0000256" key="3">
    <source>
        <dbReference type="ARBA" id="ARBA00022771"/>
    </source>
</evidence>
<protein>
    <recommendedName>
        <fullName evidence="7">C2H2-type domain-containing protein</fullName>
    </recommendedName>
</protein>
<dbReference type="InterPro" id="IPR036236">
    <property type="entry name" value="Znf_C2H2_sf"/>
</dbReference>
<evidence type="ECO:0000256" key="4">
    <source>
        <dbReference type="ARBA" id="ARBA00022833"/>
    </source>
</evidence>
<dbReference type="PROSITE" id="PS50157">
    <property type="entry name" value="ZINC_FINGER_C2H2_2"/>
    <property type="match status" value="1"/>
</dbReference>
<evidence type="ECO:0000259" key="7">
    <source>
        <dbReference type="PROSITE" id="PS50157"/>
    </source>
</evidence>
<reference evidence="8 9" key="1">
    <citation type="journal article" date="2023" name="Plants (Basel)">
        <title>Bridging the Gap: Combining Genomics and Transcriptomics Approaches to Understand Stylosanthes scabra, an Orphan Legume from the Brazilian Caatinga.</title>
        <authorList>
            <person name="Ferreira-Neto J.R.C."/>
            <person name="da Silva M.D."/>
            <person name="Binneck E."/>
            <person name="de Melo N.F."/>
            <person name="da Silva R.H."/>
            <person name="de Melo A.L.T.M."/>
            <person name="Pandolfi V."/>
            <person name="Bustamante F.O."/>
            <person name="Brasileiro-Vidal A.C."/>
            <person name="Benko-Iseppon A.M."/>
        </authorList>
    </citation>
    <scope>NUCLEOTIDE SEQUENCE [LARGE SCALE GENOMIC DNA]</scope>
    <source>
        <tissue evidence="8">Leaves</tissue>
    </source>
</reference>
<evidence type="ECO:0000256" key="2">
    <source>
        <dbReference type="ARBA" id="ARBA00022723"/>
    </source>
</evidence>
<organism evidence="8 9">
    <name type="scientific">Stylosanthes scabra</name>
    <dbReference type="NCBI Taxonomy" id="79078"/>
    <lineage>
        <taxon>Eukaryota</taxon>
        <taxon>Viridiplantae</taxon>
        <taxon>Streptophyta</taxon>
        <taxon>Embryophyta</taxon>
        <taxon>Tracheophyta</taxon>
        <taxon>Spermatophyta</taxon>
        <taxon>Magnoliopsida</taxon>
        <taxon>eudicotyledons</taxon>
        <taxon>Gunneridae</taxon>
        <taxon>Pentapetalae</taxon>
        <taxon>rosids</taxon>
        <taxon>fabids</taxon>
        <taxon>Fabales</taxon>
        <taxon>Fabaceae</taxon>
        <taxon>Papilionoideae</taxon>
        <taxon>50 kb inversion clade</taxon>
        <taxon>dalbergioids sensu lato</taxon>
        <taxon>Dalbergieae</taxon>
        <taxon>Pterocarpus clade</taxon>
        <taxon>Stylosanthes</taxon>
    </lineage>
</organism>
<comment type="caution">
    <text evidence="8">The sequence shown here is derived from an EMBL/GenBank/DDBJ whole genome shotgun (WGS) entry which is preliminary data.</text>
</comment>
<dbReference type="SUPFAM" id="SSF57667">
    <property type="entry name" value="beta-beta-alpha zinc fingers"/>
    <property type="match status" value="1"/>
</dbReference>
<dbReference type="InterPro" id="IPR013087">
    <property type="entry name" value="Znf_C2H2_type"/>
</dbReference>
<keyword evidence="4" id="KW-0862">Zinc</keyword>
<dbReference type="InterPro" id="IPR044246">
    <property type="entry name" value="ZFP3-like"/>
</dbReference>
<keyword evidence="3 6" id="KW-0863">Zinc-finger</keyword>
<sequence length="185" mass="20911">MATNGSNDDLKYDQNQVSNLHNNSNVIEFVKLSNDGLIHGSKMEELDLFHIEHKTTPPPRPNNLEVKPFSCNFCKKGFTSSQALGGHQNAHKQERAIAKRRQETDAGHGGGIFGYPYSFSYYHPFPSFSTHPLSHNNRALGVRLESKIHKPNDWNSGIMMMRHAHEINKQEEDPSSSMLDLSLKL</sequence>
<name>A0ABU6UJA3_9FABA</name>
<dbReference type="PROSITE" id="PS00028">
    <property type="entry name" value="ZINC_FINGER_C2H2_1"/>
    <property type="match status" value="1"/>
</dbReference>
<comment type="subcellular location">
    <subcellularLocation>
        <location evidence="1">Nucleus</location>
    </subcellularLocation>
</comment>
<dbReference type="Proteomes" id="UP001341840">
    <property type="component" value="Unassembled WGS sequence"/>
</dbReference>
<dbReference type="PANTHER" id="PTHR47287:SF9">
    <property type="entry name" value="ZINC FINGER PROTEIN 4-LIKE"/>
    <property type="match status" value="1"/>
</dbReference>
<evidence type="ECO:0000313" key="8">
    <source>
        <dbReference type="EMBL" id="MED6160797.1"/>
    </source>
</evidence>
<gene>
    <name evidence="8" type="ORF">PIB30_054686</name>
</gene>
<dbReference type="PANTHER" id="PTHR47287">
    <property type="entry name" value="C2H2 AND C2HC ZINC FINGERS SUPERFAMILY PROTEIN"/>
    <property type="match status" value="1"/>
</dbReference>
<keyword evidence="2" id="KW-0479">Metal-binding</keyword>
<feature type="domain" description="C2H2-type" evidence="7">
    <location>
        <begin position="69"/>
        <end position="96"/>
    </location>
</feature>
<evidence type="ECO:0000256" key="5">
    <source>
        <dbReference type="ARBA" id="ARBA00023242"/>
    </source>
</evidence>
<accession>A0ABU6UJA3</accession>
<keyword evidence="9" id="KW-1185">Reference proteome</keyword>
<evidence type="ECO:0000256" key="6">
    <source>
        <dbReference type="PROSITE-ProRule" id="PRU00042"/>
    </source>
</evidence>
<dbReference type="Gene3D" id="3.30.160.60">
    <property type="entry name" value="Classic Zinc Finger"/>
    <property type="match status" value="1"/>
</dbReference>
<proteinExistence type="predicted"/>